<feature type="repeat" description="TPR" evidence="3">
    <location>
        <begin position="534"/>
        <end position="567"/>
    </location>
</feature>
<dbReference type="InterPro" id="IPR050498">
    <property type="entry name" value="Ycf3"/>
</dbReference>
<feature type="compositionally biased region" description="Polar residues" evidence="4">
    <location>
        <begin position="85"/>
        <end position="102"/>
    </location>
</feature>
<feature type="repeat" description="TPR" evidence="3">
    <location>
        <begin position="500"/>
        <end position="533"/>
    </location>
</feature>
<dbReference type="InterPro" id="IPR019734">
    <property type="entry name" value="TPR_rpt"/>
</dbReference>
<sequence length="922" mass="105755">MYFQRFSTSDNPLLFPNIQTIYSDNINIQQTSANLFHSIGDMKHVTFSPEEQINQSLKTNPQNRKTKNPAVSHLFSETTSDEVLNDNRSNNGPSLSNSTKLTHNYRRNKLRKSIDLLFKVFKKSSKKHPDYRKSIQALKDLNYNEAINLFTQILKEHPNSYIVRCNLAYAAYQIEDWDRAIEDLNHAISKNPRKARAYAFRGEVYRSRSMYDKALADLNKSVKIQKNSFALRSRAEVYSSTQQYEKAILDLNLALNIDPKNIFILIQRAKVRCLLGLYDEALKDLNYTLESDKIVNVSILANRGEIYRIIGHYDLALADLEAALRYEENIFALEQRGLVYRAMGNNDDALSDFERILRKNPLYFNAHKNIAEILTNLKEYKKVLIHANIILHIKPSDFQLLKIRGEAYHSLGFYDNAIKDYTSALEIVPNDGEILQKRGEIYRLLQDFEKALNDFSKVIKIDPKCVYALARRGEIYRMIRKDNQAIIDLDEAINLDPNNLMARESRGATNRMLKRYEESLEDLNEAISLNPKNVFALTNRGAVFHKLKRYHEALSDLDKALKLNPKHVFALETRGALYNSLGKYKVALTDLNNVLEMKSSNNWALAYRGDALLSLGRYDEALEDLNKVLDSLPDWDYPLSLRGAVYRALKLNTKALLDLNRAVYNALGKYNEAFADLNRVLIRDPKNVVAISELIAAYDAMGKKESALVDLENVLATDPKNVFALRKYEILRKETDIAENSTTLKKIHRTTDSDDIQFSVLTPVIRGSNKSNSWRDSNFVEISKFGSVYQNIPSGTPTTAHNKIERLFLLLEKQKDAIYHILDTQKVYVYAVELGLQQDYLMPCITCWVDEYLDKSVIEQISALFNNEYKIMDKVVGPVETDLNAQHESEKDEIRENNDGDDDKVNSCDDNKGSDRTDGKGK</sequence>
<dbReference type="PANTHER" id="PTHR44858">
    <property type="entry name" value="TETRATRICOPEPTIDE REPEAT PROTEIN 6"/>
    <property type="match status" value="1"/>
</dbReference>
<organism evidence="5 6">
    <name type="scientific">Cetraspora pellucida</name>
    <dbReference type="NCBI Taxonomy" id="1433469"/>
    <lineage>
        <taxon>Eukaryota</taxon>
        <taxon>Fungi</taxon>
        <taxon>Fungi incertae sedis</taxon>
        <taxon>Mucoromycota</taxon>
        <taxon>Glomeromycotina</taxon>
        <taxon>Glomeromycetes</taxon>
        <taxon>Diversisporales</taxon>
        <taxon>Gigasporaceae</taxon>
        <taxon>Cetraspora</taxon>
    </lineage>
</organism>
<dbReference type="SMART" id="SM00028">
    <property type="entry name" value="TPR"/>
    <property type="match status" value="16"/>
</dbReference>
<dbReference type="Pfam" id="PF13432">
    <property type="entry name" value="TPR_16"/>
    <property type="match status" value="2"/>
</dbReference>
<evidence type="ECO:0000256" key="4">
    <source>
        <dbReference type="SAM" id="MobiDB-lite"/>
    </source>
</evidence>
<dbReference type="OrthoDB" id="1926212at2759"/>
<evidence type="ECO:0000313" key="6">
    <source>
        <dbReference type="Proteomes" id="UP000789759"/>
    </source>
</evidence>
<feature type="repeat" description="TPR" evidence="3">
    <location>
        <begin position="602"/>
        <end position="635"/>
    </location>
</feature>
<dbReference type="Pfam" id="PF00515">
    <property type="entry name" value="TPR_1"/>
    <property type="match status" value="1"/>
</dbReference>
<evidence type="ECO:0000313" key="5">
    <source>
        <dbReference type="EMBL" id="CAG8655684.1"/>
    </source>
</evidence>
<feature type="repeat" description="TPR" evidence="3">
    <location>
        <begin position="228"/>
        <end position="261"/>
    </location>
</feature>
<evidence type="ECO:0000256" key="2">
    <source>
        <dbReference type="ARBA" id="ARBA00022803"/>
    </source>
</evidence>
<evidence type="ECO:0000256" key="3">
    <source>
        <dbReference type="PROSITE-ProRule" id="PRU00339"/>
    </source>
</evidence>
<dbReference type="Pfam" id="PF07719">
    <property type="entry name" value="TPR_2"/>
    <property type="match status" value="1"/>
</dbReference>
<dbReference type="PROSITE" id="PS50293">
    <property type="entry name" value="TPR_REGION"/>
    <property type="match status" value="1"/>
</dbReference>
<feature type="repeat" description="TPR" evidence="3">
    <location>
        <begin position="432"/>
        <end position="465"/>
    </location>
</feature>
<accession>A0A9N9DWS1</accession>
<feature type="repeat" description="TPR" evidence="3">
    <location>
        <begin position="330"/>
        <end position="363"/>
    </location>
</feature>
<dbReference type="Gene3D" id="1.25.40.10">
    <property type="entry name" value="Tetratricopeptide repeat domain"/>
    <property type="match status" value="8"/>
</dbReference>
<dbReference type="InterPro" id="IPR013105">
    <property type="entry name" value="TPR_2"/>
</dbReference>
<dbReference type="Pfam" id="PF13181">
    <property type="entry name" value="TPR_8"/>
    <property type="match status" value="4"/>
</dbReference>
<reference evidence="5" key="1">
    <citation type="submission" date="2021-06" db="EMBL/GenBank/DDBJ databases">
        <authorList>
            <person name="Kallberg Y."/>
            <person name="Tangrot J."/>
            <person name="Rosling A."/>
        </authorList>
    </citation>
    <scope>NUCLEOTIDE SEQUENCE</scope>
    <source>
        <strain evidence="5">FL966</strain>
    </source>
</reference>
<protein>
    <submittedName>
        <fullName evidence="5">20904_t:CDS:1</fullName>
    </submittedName>
</protein>
<gene>
    <name evidence="5" type="ORF">CPELLU_LOCUS9558</name>
</gene>
<evidence type="ECO:0000256" key="1">
    <source>
        <dbReference type="ARBA" id="ARBA00022737"/>
    </source>
</evidence>
<feature type="repeat" description="TPR" evidence="3">
    <location>
        <begin position="568"/>
        <end position="601"/>
    </location>
</feature>
<dbReference type="PANTHER" id="PTHR44858:SF1">
    <property type="entry name" value="UDP-N-ACETYLGLUCOSAMINE--PEPTIDE N-ACETYLGLUCOSAMINYLTRANSFERASE SPINDLY-RELATED"/>
    <property type="match status" value="1"/>
</dbReference>
<feature type="compositionally biased region" description="Basic and acidic residues" evidence="4">
    <location>
        <begin position="885"/>
        <end position="922"/>
    </location>
</feature>
<feature type="repeat" description="TPR" evidence="3">
    <location>
        <begin position="398"/>
        <end position="431"/>
    </location>
</feature>
<keyword evidence="6" id="KW-1185">Reference proteome</keyword>
<feature type="region of interest" description="Disordered" evidence="4">
    <location>
        <begin position="80"/>
        <end position="102"/>
    </location>
</feature>
<feature type="repeat" description="TPR" evidence="3">
    <location>
        <begin position="466"/>
        <end position="499"/>
    </location>
</feature>
<dbReference type="InterPro" id="IPR011990">
    <property type="entry name" value="TPR-like_helical_dom_sf"/>
</dbReference>
<name>A0A9N9DWS1_9GLOM</name>
<dbReference type="AlphaFoldDB" id="A0A9N9DWS1"/>
<dbReference type="SUPFAM" id="SSF48452">
    <property type="entry name" value="TPR-like"/>
    <property type="match status" value="3"/>
</dbReference>
<dbReference type="EMBL" id="CAJVQA010007365">
    <property type="protein sequence ID" value="CAG8655684.1"/>
    <property type="molecule type" value="Genomic_DNA"/>
</dbReference>
<keyword evidence="2 3" id="KW-0802">TPR repeat</keyword>
<keyword evidence="1" id="KW-0677">Repeat</keyword>
<dbReference type="PROSITE" id="PS50005">
    <property type="entry name" value="TPR"/>
    <property type="match status" value="9"/>
</dbReference>
<comment type="caution">
    <text evidence="5">The sequence shown here is derived from an EMBL/GenBank/DDBJ whole genome shotgun (WGS) entry which is preliminary data.</text>
</comment>
<dbReference type="Proteomes" id="UP000789759">
    <property type="component" value="Unassembled WGS sequence"/>
</dbReference>
<proteinExistence type="predicted"/>
<dbReference type="Pfam" id="PF14559">
    <property type="entry name" value="TPR_19"/>
    <property type="match status" value="1"/>
</dbReference>
<feature type="region of interest" description="Disordered" evidence="4">
    <location>
        <begin position="883"/>
        <end position="922"/>
    </location>
</feature>